<accession>A0ABS4KKS6</accession>
<sequence length="146" mass="17429">MKYKFKDLALGDLDVLINNYIIYYNDEGGKWTYDLAKKRLEQIFLTPYFYGIGLYNESELAGFAVGWFKQFDDIQLFYMEEILVFKEFQNKGLGTKIVQELESIVKEKGAQKIDLSTTYEDEHQRFYSRLGFKKSDFLIPMYKKIW</sequence>
<organism evidence="2 3">
    <name type="scientific">Acetoanaerobium pronyense</name>
    <dbReference type="NCBI Taxonomy" id="1482736"/>
    <lineage>
        <taxon>Bacteria</taxon>
        <taxon>Bacillati</taxon>
        <taxon>Bacillota</taxon>
        <taxon>Clostridia</taxon>
        <taxon>Peptostreptococcales</taxon>
        <taxon>Filifactoraceae</taxon>
        <taxon>Acetoanaerobium</taxon>
    </lineage>
</organism>
<dbReference type="EMBL" id="JAGGLI010000027">
    <property type="protein sequence ID" value="MBP2028397.1"/>
    <property type="molecule type" value="Genomic_DNA"/>
</dbReference>
<dbReference type="CDD" id="cd04301">
    <property type="entry name" value="NAT_SF"/>
    <property type="match status" value="1"/>
</dbReference>
<evidence type="ECO:0000259" key="1">
    <source>
        <dbReference type="PROSITE" id="PS51186"/>
    </source>
</evidence>
<gene>
    <name evidence="2" type="ORF">J2Z35_002198</name>
</gene>
<dbReference type="PROSITE" id="PS51186">
    <property type="entry name" value="GNAT"/>
    <property type="match status" value="1"/>
</dbReference>
<name>A0ABS4KKS6_9FIRM</name>
<evidence type="ECO:0000313" key="2">
    <source>
        <dbReference type="EMBL" id="MBP2028397.1"/>
    </source>
</evidence>
<comment type="caution">
    <text evidence="2">The sequence shown here is derived from an EMBL/GenBank/DDBJ whole genome shotgun (WGS) entry which is preliminary data.</text>
</comment>
<dbReference type="Proteomes" id="UP001314903">
    <property type="component" value="Unassembled WGS sequence"/>
</dbReference>
<feature type="domain" description="N-acetyltransferase" evidence="1">
    <location>
        <begin position="3"/>
        <end position="146"/>
    </location>
</feature>
<reference evidence="2 3" key="1">
    <citation type="submission" date="2021-03" db="EMBL/GenBank/DDBJ databases">
        <title>Genomic Encyclopedia of Type Strains, Phase IV (KMG-IV): sequencing the most valuable type-strain genomes for metagenomic binning, comparative biology and taxonomic classification.</title>
        <authorList>
            <person name="Goeker M."/>
        </authorList>
    </citation>
    <scope>NUCLEOTIDE SEQUENCE [LARGE SCALE GENOMIC DNA]</scope>
    <source>
        <strain evidence="2 3">DSM 27512</strain>
    </source>
</reference>
<dbReference type="InterPro" id="IPR016181">
    <property type="entry name" value="Acyl_CoA_acyltransferase"/>
</dbReference>
<proteinExistence type="predicted"/>
<evidence type="ECO:0000313" key="3">
    <source>
        <dbReference type="Proteomes" id="UP001314903"/>
    </source>
</evidence>
<dbReference type="InterPro" id="IPR000182">
    <property type="entry name" value="GNAT_dom"/>
</dbReference>
<dbReference type="SUPFAM" id="SSF55729">
    <property type="entry name" value="Acyl-CoA N-acyltransferases (Nat)"/>
    <property type="match status" value="1"/>
</dbReference>
<keyword evidence="3" id="KW-1185">Reference proteome</keyword>
<dbReference type="RefSeq" id="WP_209661447.1">
    <property type="nucleotide sequence ID" value="NZ_JAGGLI010000027.1"/>
</dbReference>
<protein>
    <submittedName>
        <fullName evidence="2">Ribosomal protein S18 acetylase RimI-like enzyme</fullName>
    </submittedName>
</protein>
<dbReference type="Pfam" id="PF00583">
    <property type="entry name" value="Acetyltransf_1"/>
    <property type="match status" value="1"/>
</dbReference>
<dbReference type="Gene3D" id="3.40.630.30">
    <property type="match status" value="1"/>
</dbReference>